<feature type="compositionally biased region" description="Polar residues" evidence="2">
    <location>
        <begin position="167"/>
        <end position="180"/>
    </location>
</feature>
<dbReference type="AlphaFoldDB" id="A0A8B8BAA3"/>
<dbReference type="GeneID" id="111108386"/>
<feature type="region of interest" description="Disordered" evidence="2">
    <location>
        <begin position="161"/>
        <end position="180"/>
    </location>
</feature>
<sequence>MVVYSKIAMDNQEEILDALNNFEKKKGEIPPVLEQYLKKIAKTGETLFPWPRVKPLFVGKLEDAMSKFHRDLPADHLPPCPNVENPKFKEMRKRIIDSVNKFSGAPFTIQRLCELLTDPKKHYKRTDKFLRGIEKNILVVSTVDPFGNKIVSESSEVMVNGMEGSPVNGNEAGSPTTTTDLNPVQYSGFAQQQTDWTTDSWAGVGTSHEAGEGTNHESGEGTNHEAGEGISQKAGEGTSHEPRENPASQANDANPEGPCPSPDHSQKEGDRMEEGEPHPDPRDQESCESPDASPAKKSRLTDESSEKTPASSISTDEPEKKTDNSFHTENAESPTNQPITESSEAMTSEGSKVSQESEASSKAESPGLDEKSETSMESEQKDLTENLPESSQVPSQKLEEEQCDKSLPQESISPTDNKSPENSQDQNSLTVENPENSDNSQDSSTEKTETEGSVNLKDSSPTQSDQSPKESTEESNASPSREEEEQMNVDNEVDSEKCEDKPESSATEPKNVAEDPPISADSTQTEETAPPNKEEEKKEEKTEEGSETPMEED</sequence>
<feature type="region of interest" description="Disordered" evidence="2">
    <location>
        <begin position="200"/>
        <end position="553"/>
    </location>
</feature>
<evidence type="ECO:0000313" key="4">
    <source>
        <dbReference type="RefSeq" id="XP_022299941.1"/>
    </source>
</evidence>
<dbReference type="RefSeq" id="XP_022299941.1">
    <property type="nucleotide sequence ID" value="XM_022444233.1"/>
</dbReference>
<feature type="compositionally biased region" description="Low complexity" evidence="2">
    <location>
        <begin position="351"/>
        <end position="365"/>
    </location>
</feature>
<gene>
    <name evidence="4" type="primary">LOC111108386</name>
</gene>
<dbReference type="GO" id="GO:0005737">
    <property type="term" value="C:cytoplasm"/>
    <property type="evidence" value="ECO:0007669"/>
    <property type="project" value="TreeGrafter"/>
</dbReference>
<dbReference type="KEGG" id="cvn:111108386"/>
<accession>A0A8B8BAA3</accession>
<feature type="compositionally biased region" description="Polar residues" evidence="2">
    <location>
        <begin position="408"/>
        <end position="443"/>
    </location>
</feature>
<comment type="similarity">
    <text evidence="1">Belongs to the PPP4R2 family.</text>
</comment>
<evidence type="ECO:0000256" key="1">
    <source>
        <dbReference type="ARBA" id="ARBA00009207"/>
    </source>
</evidence>
<feature type="compositionally biased region" description="Basic and acidic residues" evidence="2">
    <location>
        <begin position="317"/>
        <end position="330"/>
    </location>
</feature>
<dbReference type="InterPro" id="IPR015267">
    <property type="entry name" value="PPP4R2"/>
</dbReference>
<protein>
    <submittedName>
        <fullName evidence="4">Serine/threonine-protein phosphatase 4 regulatory subunit 2-A-like</fullName>
    </submittedName>
</protein>
<dbReference type="GO" id="GO:0019888">
    <property type="term" value="F:protein phosphatase regulator activity"/>
    <property type="evidence" value="ECO:0007669"/>
    <property type="project" value="InterPro"/>
</dbReference>
<dbReference type="PANTHER" id="PTHR16487:SF0">
    <property type="entry name" value="PROTEIN PHOSPHATASE 4 REGULATORY SUBUNIT 2-RELATED"/>
    <property type="match status" value="1"/>
</dbReference>
<feature type="compositionally biased region" description="Acidic residues" evidence="2">
    <location>
        <begin position="482"/>
        <end position="493"/>
    </location>
</feature>
<dbReference type="PANTHER" id="PTHR16487">
    <property type="entry name" value="PPP4R2-RELATED PROTEIN"/>
    <property type="match status" value="1"/>
</dbReference>
<dbReference type="Proteomes" id="UP000694844">
    <property type="component" value="Chromosome 8"/>
</dbReference>
<feature type="compositionally biased region" description="Polar residues" evidence="2">
    <location>
        <begin position="451"/>
        <end position="466"/>
    </location>
</feature>
<dbReference type="GO" id="GO:0030289">
    <property type="term" value="C:protein phosphatase 4 complex"/>
    <property type="evidence" value="ECO:0007669"/>
    <property type="project" value="InterPro"/>
</dbReference>
<evidence type="ECO:0000256" key="2">
    <source>
        <dbReference type="SAM" id="MobiDB-lite"/>
    </source>
</evidence>
<feature type="compositionally biased region" description="Basic and acidic residues" evidence="2">
    <location>
        <begin position="209"/>
        <end position="227"/>
    </location>
</feature>
<name>A0A8B8BAA3_CRAVI</name>
<feature type="compositionally biased region" description="Basic and acidic residues" evidence="2">
    <location>
        <begin position="494"/>
        <end position="503"/>
    </location>
</feature>
<feature type="compositionally biased region" description="Polar residues" evidence="2">
    <location>
        <begin position="331"/>
        <end position="350"/>
    </location>
</feature>
<reference evidence="4" key="1">
    <citation type="submission" date="2025-08" db="UniProtKB">
        <authorList>
            <consortium name="RefSeq"/>
        </authorList>
    </citation>
    <scope>IDENTIFICATION</scope>
    <source>
        <tissue evidence="4">Whole sample</tissue>
    </source>
</reference>
<evidence type="ECO:0000313" key="3">
    <source>
        <dbReference type="Proteomes" id="UP000694844"/>
    </source>
</evidence>
<dbReference type="Pfam" id="PF09184">
    <property type="entry name" value="PPP4R2"/>
    <property type="match status" value="1"/>
</dbReference>
<organism evidence="3 4">
    <name type="scientific">Crassostrea virginica</name>
    <name type="common">Eastern oyster</name>
    <dbReference type="NCBI Taxonomy" id="6565"/>
    <lineage>
        <taxon>Eukaryota</taxon>
        <taxon>Metazoa</taxon>
        <taxon>Spiralia</taxon>
        <taxon>Lophotrochozoa</taxon>
        <taxon>Mollusca</taxon>
        <taxon>Bivalvia</taxon>
        <taxon>Autobranchia</taxon>
        <taxon>Pteriomorphia</taxon>
        <taxon>Ostreida</taxon>
        <taxon>Ostreoidea</taxon>
        <taxon>Ostreidae</taxon>
        <taxon>Crassostrea</taxon>
    </lineage>
</organism>
<keyword evidence="3" id="KW-1185">Reference proteome</keyword>
<proteinExistence type="inferred from homology"/>
<dbReference type="OrthoDB" id="341898at2759"/>
<feature type="compositionally biased region" description="Basic and acidic residues" evidence="2">
    <location>
        <begin position="368"/>
        <end position="384"/>
    </location>
</feature>
<feature type="compositionally biased region" description="Basic and acidic residues" evidence="2">
    <location>
        <begin position="532"/>
        <end position="544"/>
    </location>
</feature>
<dbReference type="GO" id="GO:0005634">
    <property type="term" value="C:nucleus"/>
    <property type="evidence" value="ECO:0007669"/>
    <property type="project" value="TreeGrafter"/>
</dbReference>
<feature type="compositionally biased region" description="Basic and acidic residues" evidence="2">
    <location>
        <begin position="264"/>
        <end position="285"/>
    </location>
</feature>